<evidence type="ECO:0000256" key="9">
    <source>
        <dbReference type="SAM" id="MobiDB-lite"/>
    </source>
</evidence>
<dbReference type="Gene3D" id="3.30.420.10">
    <property type="entry name" value="Ribonuclease H-like superfamily/Ribonuclease H"/>
    <property type="match status" value="1"/>
</dbReference>
<dbReference type="InterPro" id="IPR048841">
    <property type="entry name" value="PAN2_N"/>
</dbReference>
<proteinExistence type="predicted"/>
<dbReference type="GO" id="GO:0046872">
    <property type="term" value="F:metal ion binding"/>
    <property type="evidence" value="ECO:0007669"/>
    <property type="project" value="UniProtKB-KW"/>
</dbReference>
<dbReference type="SUPFAM" id="SSF54001">
    <property type="entry name" value="Cysteine proteinases"/>
    <property type="match status" value="1"/>
</dbReference>
<dbReference type="InterPro" id="IPR013520">
    <property type="entry name" value="Ribonucl_H"/>
</dbReference>
<dbReference type="PANTHER" id="PTHR15728:SF0">
    <property type="entry name" value="PAN2-PAN3 DEADENYLATION COMPLEX CATALYTIC SUBUNIT PAN2"/>
    <property type="match status" value="1"/>
</dbReference>
<sequence length="1016" mass="114320">MDSAEIIVLNKKKHIFCGSTTGQVFLRNLKTYEVENVIKAHSGSVANLDVSGNILATCGFSQRNNTFVIDPLVKLYDLKSMKELAPIAFPNGPLYLRFHPNISSVLYICSQTGILQKCEIGNANSNSFFLQIDLNDYASGFEISVSGDVLAFGDGTGVMYHWAKSADASYNAFSRPSELPNDPGTYRIPLDDNRWVLTFLSLLILSSPLNMVGLPYYTEQLLSNLPPGMLCNVGRPHPQIPEEVLKNVKMIDFVGYAPNPKTFKRNQDFNTFLKTKAYFEEDETPKFRSEQEREKTFGTPRKEHSYAPRSISRSSVRSTDSTSDLEVPSSPPSGGLLYNSFPKFYRKVEIKYSKFGIEDFDFGFYNKSHFGGLETHIRNSYCNSMLQVMFFMKPLVEIVKNHIQISCPKEFCLSCELGFLFKMLENANGGNCQATNFLRAFGNVPQAAALGLFEPDHATQKTSFASLIQNFNRFIFEQIHSEVLSVFNQLGVNVTILKNDEGCIKNECKSPDSATSPTDVIKANKHQKKLSKRKSKLPSPTTTYGATPQPSIVQQALALPLQSISTCNLNHQFVRETFIFTIDLTYSGKPAEKKTNKFDNNNGGHKESAIPISTINTSTQSPSSITFGDILQQSIQRETSSIKAWCESCSKYQPMQSSKYIKKLPLKGKPWVPFRTALILNSSNLLQVVSVPEEIDSLQLKLDLEKEHPNSVVGVFELQSSVIEIRHESDPAHLISLIKTYSKEDPTKVEWMCFNDFLVQPVPAAEAVHFKKWKVPAFFSYVRIDVEECLDFSGLPVRETASKIFQNELLNRRKNSFTTTVPLNLKELKKGYLCSIDAEFVVLAKEDTELRSDGTRAMLRPTRLSLARVSVVRGEGADEGVPFIDEWISTTETIVDYLTEFSGIKSGDLEISVSTHPLVGLKAAYKKLRYLVDIGCIFVGHGLKKDFRIINILVPPEQVIDTVDIYFKKNFQRKLSLRFLSWLVLKKEIQTGMHDSVIDAKTALLLYKHYLKCKAE</sequence>
<evidence type="ECO:0000256" key="2">
    <source>
        <dbReference type="ARBA" id="ARBA00022490"/>
    </source>
</evidence>
<dbReference type="Gene3D" id="3.90.70.10">
    <property type="entry name" value="Cysteine proteinases"/>
    <property type="match status" value="1"/>
</dbReference>
<evidence type="ECO:0000256" key="4">
    <source>
        <dbReference type="ARBA" id="ARBA00022664"/>
    </source>
</evidence>
<feature type="compositionally biased region" description="Low complexity" evidence="9">
    <location>
        <begin position="309"/>
        <end position="324"/>
    </location>
</feature>
<feature type="compositionally biased region" description="Basic and acidic residues" evidence="9">
    <location>
        <begin position="284"/>
        <end position="306"/>
    </location>
</feature>
<keyword evidence="8" id="KW-0269">Exonuclease</keyword>
<evidence type="ECO:0000256" key="5">
    <source>
        <dbReference type="ARBA" id="ARBA00022722"/>
    </source>
</evidence>
<evidence type="ECO:0000256" key="7">
    <source>
        <dbReference type="ARBA" id="ARBA00022801"/>
    </source>
</evidence>
<keyword evidence="7" id="KW-0378">Hydrolase</keyword>
<name>A0AAD5XXY0_9FUNG</name>
<keyword evidence="3" id="KW-0853">WD repeat</keyword>
<dbReference type="SUPFAM" id="SSF50978">
    <property type="entry name" value="WD40 repeat-like"/>
    <property type="match status" value="1"/>
</dbReference>
<dbReference type="Pfam" id="PF20770">
    <property type="entry name" value="PAN2_N"/>
    <property type="match status" value="1"/>
</dbReference>
<dbReference type="Proteomes" id="UP001211065">
    <property type="component" value="Unassembled WGS sequence"/>
</dbReference>
<feature type="region of interest" description="Disordered" evidence="9">
    <location>
        <begin position="283"/>
        <end position="331"/>
    </location>
</feature>
<keyword evidence="12" id="KW-1185">Reference proteome</keyword>
<dbReference type="EMBL" id="JADGJW010000930">
    <property type="protein sequence ID" value="KAJ3209636.1"/>
    <property type="molecule type" value="Genomic_DNA"/>
</dbReference>
<evidence type="ECO:0000256" key="1">
    <source>
        <dbReference type="ARBA" id="ARBA00004496"/>
    </source>
</evidence>
<dbReference type="InterPro" id="IPR036397">
    <property type="entry name" value="RNaseH_sf"/>
</dbReference>
<organism evidence="11 12">
    <name type="scientific">Clydaea vesicula</name>
    <dbReference type="NCBI Taxonomy" id="447962"/>
    <lineage>
        <taxon>Eukaryota</taxon>
        <taxon>Fungi</taxon>
        <taxon>Fungi incertae sedis</taxon>
        <taxon>Chytridiomycota</taxon>
        <taxon>Chytridiomycota incertae sedis</taxon>
        <taxon>Chytridiomycetes</taxon>
        <taxon>Lobulomycetales</taxon>
        <taxon>Lobulomycetaceae</taxon>
        <taxon>Clydaea</taxon>
    </lineage>
</organism>
<feature type="region of interest" description="Disordered" evidence="9">
    <location>
        <begin position="508"/>
        <end position="548"/>
    </location>
</feature>
<dbReference type="GO" id="GO:0003676">
    <property type="term" value="F:nucleic acid binding"/>
    <property type="evidence" value="ECO:0007669"/>
    <property type="project" value="InterPro"/>
</dbReference>
<feature type="domain" description="USP" evidence="10">
    <location>
        <begin position="371"/>
        <end position="788"/>
    </location>
</feature>
<comment type="subcellular location">
    <subcellularLocation>
        <location evidence="1">Cytoplasm</location>
    </subcellularLocation>
</comment>
<dbReference type="InterPro" id="IPR028881">
    <property type="entry name" value="PAN2_UCH_dom"/>
</dbReference>
<dbReference type="InterPro" id="IPR050785">
    <property type="entry name" value="PAN2-PAN3_catalytic_subunit"/>
</dbReference>
<keyword evidence="4" id="KW-0507">mRNA processing</keyword>
<comment type="caution">
    <text evidence="11">The sequence shown here is derived from an EMBL/GenBank/DDBJ whole genome shotgun (WGS) entry which is preliminary data.</text>
</comment>
<dbReference type="Pfam" id="PF13423">
    <property type="entry name" value="UCH_1"/>
    <property type="match status" value="1"/>
</dbReference>
<evidence type="ECO:0000256" key="6">
    <source>
        <dbReference type="ARBA" id="ARBA00022723"/>
    </source>
</evidence>
<accession>A0AAD5XXY0</accession>
<gene>
    <name evidence="11" type="primary">PAN2</name>
    <name evidence="11" type="ORF">HK099_008468</name>
</gene>
<evidence type="ECO:0000313" key="12">
    <source>
        <dbReference type="Proteomes" id="UP001211065"/>
    </source>
</evidence>
<dbReference type="SUPFAM" id="SSF53098">
    <property type="entry name" value="Ribonuclease H-like"/>
    <property type="match status" value="1"/>
</dbReference>
<dbReference type="InterPro" id="IPR015943">
    <property type="entry name" value="WD40/YVTN_repeat-like_dom_sf"/>
</dbReference>
<reference evidence="11" key="1">
    <citation type="submission" date="2020-05" db="EMBL/GenBank/DDBJ databases">
        <title>Phylogenomic resolution of chytrid fungi.</title>
        <authorList>
            <person name="Stajich J.E."/>
            <person name="Amses K."/>
            <person name="Simmons R."/>
            <person name="Seto K."/>
            <person name="Myers J."/>
            <person name="Bonds A."/>
            <person name="Quandt C.A."/>
            <person name="Barry K."/>
            <person name="Liu P."/>
            <person name="Grigoriev I."/>
            <person name="Longcore J.E."/>
            <person name="James T.Y."/>
        </authorList>
    </citation>
    <scope>NUCLEOTIDE SEQUENCE</scope>
    <source>
        <strain evidence="11">JEL0476</strain>
    </source>
</reference>
<dbReference type="GO" id="GO:0006397">
    <property type="term" value="P:mRNA processing"/>
    <property type="evidence" value="ECO:0007669"/>
    <property type="project" value="UniProtKB-KW"/>
</dbReference>
<evidence type="ECO:0000313" key="11">
    <source>
        <dbReference type="EMBL" id="KAJ3209636.1"/>
    </source>
</evidence>
<dbReference type="InterPro" id="IPR038765">
    <property type="entry name" value="Papain-like_cys_pep_sf"/>
</dbReference>
<protein>
    <submittedName>
        <fullName evidence="11">Poly(A)-specific ribonuclease</fullName>
    </submittedName>
</protein>
<dbReference type="PANTHER" id="PTHR15728">
    <property type="entry name" value="DEADENYLATION COMPLEX CATALYTIC SUBUNIT PAN2"/>
    <property type="match status" value="1"/>
</dbReference>
<evidence type="ECO:0000256" key="8">
    <source>
        <dbReference type="ARBA" id="ARBA00022839"/>
    </source>
</evidence>
<dbReference type="GO" id="GO:0000932">
    <property type="term" value="C:P-body"/>
    <property type="evidence" value="ECO:0007669"/>
    <property type="project" value="TreeGrafter"/>
</dbReference>
<dbReference type="CDD" id="cd06143">
    <property type="entry name" value="PAN2_exo"/>
    <property type="match status" value="1"/>
</dbReference>
<dbReference type="InterPro" id="IPR036322">
    <property type="entry name" value="WD40_repeat_dom_sf"/>
</dbReference>
<keyword evidence="2" id="KW-0963">Cytoplasm</keyword>
<dbReference type="PROSITE" id="PS50235">
    <property type="entry name" value="USP_3"/>
    <property type="match status" value="1"/>
</dbReference>
<dbReference type="FunFam" id="3.30.420.10:FF:000028">
    <property type="entry name" value="PAN2-PAN3 deadenylation complex catalytic subunit PAN2"/>
    <property type="match status" value="1"/>
</dbReference>
<dbReference type="SMART" id="SM00479">
    <property type="entry name" value="EXOIII"/>
    <property type="match status" value="1"/>
</dbReference>
<dbReference type="GO" id="GO:0031251">
    <property type="term" value="C:PAN complex"/>
    <property type="evidence" value="ECO:0007669"/>
    <property type="project" value="TreeGrafter"/>
</dbReference>
<dbReference type="AlphaFoldDB" id="A0AAD5XXY0"/>
<dbReference type="GO" id="GO:0000289">
    <property type="term" value="P:nuclear-transcribed mRNA poly(A) tail shortening"/>
    <property type="evidence" value="ECO:0007669"/>
    <property type="project" value="TreeGrafter"/>
</dbReference>
<dbReference type="Gene3D" id="2.130.10.10">
    <property type="entry name" value="YVTN repeat-like/Quinoprotein amine dehydrogenase"/>
    <property type="match status" value="1"/>
</dbReference>
<dbReference type="InterPro" id="IPR028889">
    <property type="entry name" value="USP"/>
</dbReference>
<dbReference type="Pfam" id="PF00929">
    <property type="entry name" value="RNase_T"/>
    <property type="match status" value="1"/>
</dbReference>
<feature type="non-terminal residue" evidence="11">
    <location>
        <position position="1"/>
    </location>
</feature>
<dbReference type="GO" id="GO:0004535">
    <property type="term" value="F:poly(A)-specific ribonuclease activity"/>
    <property type="evidence" value="ECO:0007669"/>
    <property type="project" value="TreeGrafter"/>
</dbReference>
<evidence type="ECO:0000256" key="3">
    <source>
        <dbReference type="ARBA" id="ARBA00022574"/>
    </source>
</evidence>
<dbReference type="InterPro" id="IPR012337">
    <property type="entry name" value="RNaseH-like_sf"/>
</dbReference>
<keyword evidence="6" id="KW-0479">Metal-binding</keyword>
<keyword evidence="5" id="KW-0540">Nuclease</keyword>
<feature type="compositionally biased region" description="Basic residues" evidence="9">
    <location>
        <begin position="523"/>
        <end position="536"/>
    </location>
</feature>
<evidence type="ECO:0000259" key="10">
    <source>
        <dbReference type="PROSITE" id="PS50235"/>
    </source>
</evidence>